<protein>
    <submittedName>
        <fullName evidence="1">Uncharacterized protein</fullName>
    </submittedName>
</protein>
<sequence length="839" mass="93514">MPQSKPAGRLPSGATDPGWVSWKKLPEPTICDYIILDIEANPDGSYNGAVVDFLILLSISAPRPTCLVEGLSAWNHRHCFIKDDVQPTFGSCLELISSVRKPASRFALTLSLRIDVFVDVEHSPNAHPSVVKSTSVGKKCYARTHRHIRRGKWVRAVNAGLEAEEEESAIVCVSDVMDEPAGVKRLETPLPPRESLNAHRVFDQERSPMGMDSAAVHPLPGSVGFSDPAGYKQKADQAGAQASSPSNMSPAAAINPDLGSRGPVHDTQRSEDRERLAIIAVLALSLVFACTILSFFLPEAKLLGDLSGWCDTSECRSHASLLTDGLNRSVDPCRDIDAYVCSTWHPNPVFAPFLHMALDDLSIRWLEDLEKLLRDSVFHMPVAEKPLAMYRACVDNSGADLVDRAVFRRFLRDRGTLVARVTDEQRQCVEHNSGPGPSMGDVAVACAVRVLEHPFVPGGRRFLLLPGRNSDARLFVAMHENVMKTGGYARYWHMIHYFVTSREPGHDVSDVIKRSAETQGISVAMLLQIMFMGSYVTPSIFRISNNGSDVGNRTGGYWVKSLSTHLFPLQPLSPSDDVLIANTELLEVLRKFIQGRGDKEALTHISWQVVQMYAVMLDKELLLNILENTQEAAALNAMLCAREVDAVYNPVLTVLYARSRLTSTSKTQVNALYRTLMQRAVDAVKRLPWLDADGQQFFARRLQSTVVRLWPPDVFEDAEKVEEIYVHCPLREGSFMRLWVAVRQCLGDLLVGKHRAYVSAVAPKLYPISFHLRFVRAFRRHRLGGTRKSSVFDTWYTRNALRRPRLLARCYSSPRIQWTKAASSSQRQRAGVRILALGS</sequence>
<gene>
    <name evidence="1" type="ORF">HPB50_000140</name>
</gene>
<proteinExistence type="predicted"/>
<accession>A0ACB7RZE2</accession>
<organism evidence="1 2">
    <name type="scientific">Hyalomma asiaticum</name>
    <name type="common">Tick</name>
    <dbReference type="NCBI Taxonomy" id="266040"/>
    <lineage>
        <taxon>Eukaryota</taxon>
        <taxon>Metazoa</taxon>
        <taxon>Ecdysozoa</taxon>
        <taxon>Arthropoda</taxon>
        <taxon>Chelicerata</taxon>
        <taxon>Arachnida</taxon>
        <taxon>Acari</taxon>
        <taxon>Parasitiformes</taxon>
        <taxon>Ixodida</taxon>
        <taxon>Ixodoidea</taxon>
        <taxon>Ixodidae</taxon>
        <taxon>Hyalomminae</taxon>
        <taxon>Hyalomma</taxon>
    </lineage>
</organism>
<reference evidence="1" key="1">
    <citation type="submission" date="2020-05" db="EMBL/GenBank/DDBJ databases">
        <title>Large-scale comparative analyses of tick genomes elucidate their genetic diversity and vector capacities.</title>
        <authorList>
            <person name="Jia N."/>
            <person name="Wang J."/>
            <person name="Shi W."/>
            <person name="Du L."/>
            <person name="Sun Y."/>
            <person name="Zhan W."/>
            <person name="Jiang J."/>
            <person name="Wang Q."/>
            <person name="Zhang B."/>
            <person name="Ji P."/>
            <person name="Sakyi L.B."/>
            <person name="Cui X."/>
            <person name="Yuan T."/>
            <person name="Jiang B."/>
            <person name="Yang W."/>
            <person name="Lam T.T.-Y."/>
            <person name="Chang Q."/>
            <person name="Ding S."/>
            <person name="Wang X."/>
            <person name="Zhu J."/>
            <person name="Ruan X."/>
            <person name="Zhao L."/>
            <person name="Wei J."/>
            <person name="Que T."/>
            <person name="Du C."/>
            <person name="Cheng J."/>
            <person name="Dai P."/>
            <person name="Han X."/>
            <person name="Huang E."/>
            <person name="Gao Y."/>
            <person name="Liu J."/>
            <person name="Shao H."/>
            <person name="Ye R."/>
            <person name="Li L."/>
            <person name="Wei W."/>
            <person name="Wang X."/>
            <person name="Wang C."/>
            <person name="Yang T."/>
            <person name="Huo Q."/>
            <person name="Li W."/>
            <person name="Guo W."/>
            <person name="Chen H."/>
            <person name="Zhou L."/>
            <person name="Ni X."/>
            <person name="Tian J."/>
            <person name="Zhou Y."/>
            <person name="Sheng Y."/>
            <person name="Liu T."/>
            <person name="Pan Y."/>
            <person name="Xia L."/>
            <person name="Li J."/>
            <person name="Zhao F."/>
            <person name="Cao W."/>
        </authorList>
    </citation>
    <scope>NUCLEOTIDE SEQUENCE</scope>
    <source>
        <strain evidence="1">Hyas-2018</strain>
    </source>
</reference>
<comment type="caution">
    <text evidence="1">The sequence shown here is derived from an EMBL/GenBank/DDBJ whole genome shotgun (WGS) entry which is preliminary data.</text>
</comment>
<evidence type="ECO:0000313" key="1">
    <source>
        <dbReference type="EMBL" id="KAH6927177.1"/>
    </source>
</evidence>
<dbReference type="EMBL" id="CM023486">
    <property type="protein sequence ID" value="KAH6927177.1"/>
    <property type="molecule type" value="Genomic_DNA"/>
</dbReference>
<dbReference type="Proteomes" id="UP000821845">
    <property type="component" value="Chromosome 6"/>
</dbReference>
<evidence type="ECO:0000313" key="2">
    <source>
        <dbReference type="Proteomes" id="UP000821845"/>
    </source>
</evidence>
<name>A0ACB7RZE2_HYAAI</name>
<keyword evidence="2" id="KW-1185">Reference proteome</keyword>